<dbReference type="AlphaFoldDB" id="A0A9D3XMG6"/>
<reference evidence="1" key="1">
    <citation type="submission" date="2021-09" db="EMBL/GenBank/DDBJ databases">
        <title>The genome of Mauremys mutica provides insights into the evolution of semi-aquatic lifestyle.</title>
        <authorList>
            <person name="Gong S."/>
            <person name="Gao Y."/>
        </authorList>
    </citation>
    <scope>NUCLEOTIDE SEQUENCE</scope>
    <source>
        <strain evidence="1">MM-2020</strain>
        <tissue evidence="1">Muscle</tissue>
    </source>
</reference>
<name>A0A9D3XMG6_9SAUR</name>
<dbReference type="EMBL" id="JAHDVG010000467">
    <property type="protein sequence ID" value="KAH1181928.1"/>
    <property type="molecule type" value="Genomic_DNA"/>
</dbReference>
<evidence type="ECO:0000313" key="2">
    <source>
        <dbReference type="Proteomes" id="UP000827986"/>
    </source>
</evidence>
<protein>
    <submittedName>
        <fullName evidence="1">Uncharacterized protein</fullName>
    </submittedName>
</protein>
<accession>A0A9D3XMG6</accession>
<organism evidence="1 2">
    <name type="scientific">Mauremys mutica</name>
    <name type="common">yellowpond turtle</name>
    <dbReference type="NCBI Taxonomy" id="74926"/>
    <lineage>
        <taxon>Eukaryota</taxon>
        <taxon>Metazoa</taxon>
        <taxon>Chordata</taxon>
        <taxon>Craniata</taxon>
        <taxon>Vertebrata</taxon>
        <taxon>Euteleostomi</taxon>
        <taxon>Archelosauria</taxon>
        <taxon>Testudinata</taxon>
        <taxon>Testudines</taxon>
        <taxon>Cryptodira</taxon>
        <taxon>Durocryptodira</taxon>
        <taxon>Testudinoidea</taxon>
        <taxon>Geoemydidae</taxon>
        <taxon>Geoemydinae</taxon>
        <taxon>Mauremys</taxon>
    </lineage>
</organism>
<gene>
    <name evidence="1" type="ORF">KIL84_009682</name>
</gene>
<evidence type="ECO:0000313" key="1">
    <source>
        <dbReference type="EMBL" id="KAH1181928.1"/>
    </source>
</evidence>
<comment type="caution">
    <text evidence="1">The sequence shown here is derived from an EMBL/GenBank/DDBJ whole genome shotgun (WGS) entry which is preliminary data.</text>
</comment>
<dbReference type="Proteomes" id="UP000827986">
    <property type="component" value="Unassembled WGS sequence"/>
</dbReference>
<proteinExistence type="predicted"/>
<sequence>MKTSQCRSHHVLLYLGFTEPATLYFIRPVAAGPPYNNTKAVCGLRIELYLLILNITALVSFTQPMQNCIEITLKKSVFHSDVSCKCMLQYRFRNTAPQNRMSCTLLYTLILIHVLGSHDGLYCEFVPVRIIESLSGTKL</sequence>
<keyword evidence="2" id="KW-1185">Reference proteome</keyword>